<organism evidence="1 2">
    <name type="scientific">Myxococcus fulvus</name>
    <dbReference type="NCBI Taxonomy" id="33"/>
    <lineage>
        <taxon>Bacteria</taxon>
        <taxon>Pseudomonadati</taxon>
        <taxon>Myxococcota</taxon>
        <taxon>Myxococcia</taxon>
        <taxon>Myxococcales</taxon>
        <taxon>Cystobacterineae</taxon>
        <taxon>Myxococcaceae</taxon>
        <taxon>Myxococcus</taxon>
    </lineage>
</organism>
<sequence>MTSRRMWLPRQGRAVGVDWSGAVHAHRKVWAATVEFEAGRGRLVSLLRPFSSGGALAVAEGLGPWLSSQGAEVAGLDFCFSLEASQLQRLGLPVTGPARLGSAVRDAHASAEAFRDAVGPEKKRVTDVRCSAPFAPTNLRMFRQTYWGLRALEGWHGAVPPWSTHPGPAAVEVLPAEVVRWLGLPKTYKGRDFDERRRDILRRVRESTGLVISTSDQLTLVSDADGDALDALLAALSAASAWASGFSGAPASVVRSGEGWIYSVLERPES</sequence>
<comment type="caution">
    <text evidence="1">The sequence shown here is derived from an EMBL/GenBank/DDBJ whole genome shotgun (WGS) entry which is preliminary data.</text>
</comment>
<protein>
    <recommendedName>
        <fullName evidence="3">DUF429 domain-containing protein</fullName>
    </recommendedName>
</protein>
<proteinExistence type="predicted"/>
<evidence type="ECO:0000313" key="2">
    <source>
        <dbReference type="Proteomes" id="UP000321514"/>
    </source>
</evidence>
<dbReference type="InterPro" id="IPR007362">
    <property type="entry name" value="DUF429"/>
</dbReference>
<dbReference type="EMBL" id="BJXR01000034">
    <property type="protein sequence ID" value="GEN09612.1"/>
    <property type="molecule type" value="Genomic_DNA"/>
</dbReference>
<dbReference type="Proteomes" id="UP000321514">
    <property type="component" value="Unassembled WGS sequence"/>
</dbReference>
<name>A0A511T7X9_MYXFU</name>
<accession>A0A511T7X9</accession>
<reference evidence="1 2" key="1">
    <citation type="submission" date="2019-07" db="EMBL/GenBank/DDBJ databases">
        <title>Whole genome shotgun sequence of Myxococcus fulvus NBRC 100333.</title>
        <authorList>
            <person name="Hosoyama A."/>
            <person name="Uohara A."/>
            <person name="Ohji S."/>
            <person name="Ichikawa N."/>
        </authorList>
    </citation>
    <scope>NUCLEOTIDE SEQUENCE [LARGE SCALE GENOMIC DNA]</scope>
    <source>
        <strain evidence="1 2">NBRC 100333</strain>
    </source>
</reference>
<evidence type="ECO:0000313" key="1">
    <source>
        <dbReference type="EMBL" id="GEN09612.1"/>
    </source>
</evidence>
<dbReference type="RefSeq" id="WP_074957547.1">
    <property type="nucleotide sequence ID" value="NZ_BJXR01000034.1"/>
</dbReference>
<dbReference type="STRING" id="1334629.MFUL124B02_17775"/>
<dbReference type="OrthoDB" id="8338566at2"/>
<gene>
    <name evidence="1" type="ORF">MFU01_46490</name>
</gene>
<evidence type="ECO:0008006" key="3">
    <source>
        <dbReference type="Google" id="ProtNLM"/>
    </source>
</evidence>
<dbReference type="Pfam" id="PF04250">
    <property type="entry name" value="DUF429"/>
    <property type="match status" value="1"/>
</dbReference>
<dbReference type="AlphaFoldDB" id="A0A511T7X9"/>